<dbReference type="SUPFAM" id="SSF63829">
    <property type="entry name" value="Calcium-dependent phosphotriesterase"/>
    <property type="match status" value="1"/>
</dbReference>
<evidence type="ECO:0000256" key="1">
    <source>
        <dbReference type="ARBA" id="ARBA00022729"/>
    </source>
</evidence>
<proteinExistence type="predicted"/>
<dbReference type="PANTHER" id="PTHR42754:SF1">
    <property type="entry name" value="LIPOPROTEIN"/>
    <property type="match status" value="1"/>
</dbReference>
<dbReference type="InterPro" id="IPR011042">
    <property type="entry name" value="6-blade_b-propeller_TolB-like"/>
</dbReference>
<dbReference type="Proteomes" id="UP000320643">
    <property type="component" value="Unassembled WGS sequence"/>
</dbReference>
<dbReference type="Pfam" id="PF18962">
    <property type="entry name" value="Por_Secre_tail"/>
    <property type="match status" value="1"/>
</dbReference>
<dbReference type="NCBIfam" id="TIGR02608">
    <property type="entry name" value="delta_60_rpt"/>
    <property type="match status" value="3"/>
</dbReference>
<dbReference type="InterPro" id="IPR026444">
    <property type="entry name" value="Secre_tail"/>
</dbReference>
<dbReference type="InterPro" id="IPR013431">
    <property type="entry name" value="Delta_60_rpt"/>
</dbReference>
<organism evidence="4 5">
    <name type="scientific">Flavobacterium zepuense</name>
    <dbReference type="NCBI Taxonomy" id="2593302"/>
    <lineage>
        <taxon>Bacteria</taxon>
        <taxon>Pseudomonadati</taxon>
        <taxon>Bacteroidota</taxon>
        <taxon>Flavobacteriia</taxon>
        <taxon>Flavobacteriales</taxon>
        <taxon>Flavobacteriaceae</taxon>
        <taxon>Flavobacterium</taxon>
    </lineage>
</organism>
<accession>A0A552V585</accession>
<comment type="caution">
    <text evidence="4">The sequence shown here is derived from an EMBL/GenBank/DDBJ whole genome shotgun (WGS) entry which is preliminary data.</text>
</comment>
<evidence type="ECO:0000256" key="2">
    <source>
        <dbReference type="SAM" id="SignalP"/>
    </source>
</evidence>
<keyword evidence="5" id="KW-1185">Reference proteome</keyword>
<protein>
    <submittedName>
        <fullName evidence="4">T9SS type A sorting domain-containing protein</fullName>
    </submittedName>
</protein>
<dbReference type="PANTHER" id="PTHR42754">
    <property type="entry name" value="ENDOGLUCANASE"/>
    <property type="match status" value="1"/>
</dbReference>
<feature type="domain" description="Secretion system C-terminal sorting" evidence="3">
    <location>
        <begin position="976"/>
        <end position="1052"/>
    </location>
</feature>
<feature type="signal peptide" evidence="2">
    <location>
        <begin position="1"/>
        <end position="22"/>
    </location>
</feature>
<dbReference type="SUPFAM" id="SSF101898">
    <property type="entry name" value="NHL repeat"/>
    <property type="match status" value="1"/>
</dbReference>
<dbReference type="OrthoDB" id="9811934at2"/>
<dbReference type="Gene3D" id="2.120.10.30">
    <property type="entry name" value="TolB, C-terminal domain"/>
    <property type="match status" value="1"/>
</dbReference>
<dbReference type="NCBIfam" id="TIGR04183">
    <property type="entry name" value="Por_Secre_tail"/>
    <property type="match status" value="1"/>
</dbReference>
<evidence type="ECO:0000313" key="4">
    <source>
        <dbReference type="EMBL" id="TRW25645.1"/>
    </source>
</evidence>
<dbReference type="AlphaFoldDB" id="A0A552V585"/>
<dbReference type="RefSeq" id="WP_143372310.1">
    <property type="nucleotide sequence ID" value="NZ_VJVZ01000003.1"/>
</dbReference>
<evidence type="ECO:0000313" key="5">
    <source>
        <dbReference type="Proteomes" id="UP000320643"/>
    </source>
</evidence>
<keyword evidence="1 2" id="KW-0732">Signal</keyword>
<evidence type="ECO:0000259" key="3">
    <source>
        <dbReference type="Pfam" id="PF18962"/>
    </source>
</evidence>
<name>A0A552V585_9FLAO</name>
<gene>
    <name evidence="4" type="ORF">FMM05_05320</name>
</gene>
<dbReference type="Gene3D" id="2.80.10.50">
    <property type="match status" value="1"/>
</dbReference>
<sequence>MKLSNCYITIVLFVLLIPKASAQNTAQFQDQKGYQASAANGALSKLSKWKTFVPQQQNTQVTDPRLKMLGQIGIQPTPQYSTLTNNYEFFGGEIDKGNNVPYSAITDGEGNTYITGGSTNVTQPCGDFFTMKVSASGETLWQKREAAAIYAVEYGMHLSFDGTGNIIAAGLKWNGNDMDIRVIKYTPSGDKLWDSVFENTTQGIEIPAALTVGNDGSIYITGITWSGTTVDYLTLKYNTDGSLAWSQTENPAEDDSWNEATAVAVDDNGNVIVTGYSPNADGWLNYHTVKYNPQGIKLWEQGYNYESTDPENVADFTNSTAHAVTTDADGNIYVTGTFDTFLSRIGTIKYNANGEQQWIATHKSGSDYTMGWQIAAQDNIIYVAGSHVGSFSDDGTVLLSYTANGVENWVEETTDLIEAVNTTLSFDAEGNIVTAAKGMTPGEEEWTQDVAARAHKYSPQGDELGQSAFVISTATGTATMGDMAGAGLDDAGNIYFTVNSFYSQDGAVFETVKTTFGTTAAEPEWNEVYTNLGSASATMLNSFPDGSGNTLSTGSYYSFANNMLNANYFLVKHNATGQITWNVIYNTENGNAAEGIVARADAQGNSYVCLLPGFEQSPPVLRVKKLSPEGTELWATEIELYNPQVYVLEPQADGSVYLGGTAFETEDSEHAAFVGIKLKSDGTQAWKTYMQGTNAQNNIYQVNAGKVDANGRLILAGAHGSGNFSSQDVNLTVVQFNNDGSPGWITPVTVNGQSTSGTDLYIATDGAIYINGFAQDNDTYDEDIVATKLSAEGDVLWVNTYGGNNRNERSYTLKSFSNGAVAVTGYSIAQNGDIHNALIKYSPEGEQLWDFASENMRYYNDFHIDGSDVCYIMDQVITDPFPHKIYSAPFPIASLITVDANGENAEEEFFVGPEYAEFYGERLVPHADNRLLLAGSVGSQAFYQGTYFFETQHDGTLGIPDNLNPQSGKNLLGQNYPNPVQDVTTIPFYLTQGGKASIKLYSIEGRFIKNIADDTYTSGANAIQISTKGITPGIYLYQIQCGRFKQARKMVIK</sequence>
<dbReference type="EMBL" id="VJVZ01000003">
    <property type="protein sequence ID" value="TRW25645.1"/>
    <property type="molecule type" value="Genomic_DNA"/>
</dbReference>
<reference evidence="4 5" key="1">
    <citation type="submission" date="2019-07" db="EMBL/GenBank/DDBJ databases">
        <title>Flavobacterium sp. nov., isolated from glacier ice.</title>
        <authorList>
            <person name="Liu Q."/>
            <person name="Xin Y.-H."/>
        </authorList>
    </citation>
    <scope>NUCLEOTIDE SEQUENCE [LARGE SCALE GENOMIC DNA]</scope>
    <source>
        <strain evidence="4 5">ZT4R6</strain>
    </source>
</reference>
<feature type="chain" id="PRO_5022114803" evidence="2">
    <location>
        <begin position="23"/>
        <end position="1053"/>
    </location>
</feature>
<dbReference type="Pfam" id="PF17164">
    <property type="entry name" value="DUF5122"/>
    <property type="match status" value="1"/>
</dbReference>